<dbReference type="RefSeq" id="WP_156858587.1">
    <property type="nucleotide sequence ID" value="NZ_WOWR01000005.1"/>
</dbReference>
<dbReference type="Proteomes" id="UP000442695">
    <property type="component" value="Unassembled WGS sequence"/>
</dbReference>
<protein>
    <submittedName>
        <fullName evidence="1">Uncharacterized protein</fullName>
    </submittedName>
</protein>
<dbReference type="AlphaFoldDB" id="A0A7V8J5G6"/>
<accession>A0A7V8J5G6</accession>
<proteinExistence type="predicted"/>
<name>A0A7V8J5G6_PSEPU</name>
<evidence type="ECO:0000313" key="1">
    <source>
        <dbReference type="EMBL" id="KAF0255694.1"/>
    </source>
</evidence>
<reference evidence="1 2" key="1">
    <citation type="submission" date="2019-12" db="EMBL/GenBank/DDBJ databases">
        <authorList>
            <person name="Woiski C."/>
        </authorList>
    </citation>
    <scope>NUCLEOTIDE SEQUENCE [LARGE SCALE GENOMIC DNA]</scope>
    <source>
        <strain evidence="1 2">BOE100</strain>
    </source>
</reference>
<dbReference type="EMBL" id="WOWR01000005">
    <property type="protein sequence ID" value="KAF0255694.1"/>
    <property type="molecule type" value="Genomic_DNA"/>
</dbReference>
<organism evidence="1 2">
    <name type="scientific">Pseudomonas putida</name>
    <name type="common">Arthrobacter siderocapsulatus</name>
    <dbReference type="NCBI Taxonomy" id="303"/>
    <lineage>
        <taxon>Bacteria</taxon>
        <taxon>Pseudomonadati</taxon>
        <taxon>Pseudomonadota</taxon>
        <taxon>Gammaproteobacteria</taxon>
        <taxon>Pseudomonadales</taxon>
        <taxon>Pseudomonadaceae</taxon>
        <taxon>Pseudomonas</taxon>
    </lineage>
</organism>
<comment type="caution">
    <text evidence="1">The sequence shown here is derived from an EMBL/GenBank/DDBJ whole genome shotgun (WGS) entry which is preliminary data.</text>
</comment>
<evidence type="ECO:0000313" key="2">
    <source>
        <dbReference type="Proteomes" id="UP000442695"/>
    </source>
</evidence>
<gene>
    <name evidence="1" type="ORF">GN299_06275</name>
</gene>
<sequence>MKYTASDQIEHECDGRYQFKIAEASDGRFEYRYLGLTSEVEPQHRSDHYAFVMAVVASEPPFLRKEDCAWILAYLHELRSSADLLNPNRLGSPVLNMLLCYARENDIISLTRLMYSLDIARDILGKGLVVEHDYFTNDDDRNWFSQRYDIDFLPEDEDCSDVAALAFGYDKDFKRMMTQQFFSGAEVEVAIPPEEELVASNPAIVETWDFQVFTGRISRFYKSGLHWSNRGFLELYPRFKGTPRLRLETEPLFPVQLPPITTYGIPCSVIAYIPLHWIASVSFNGDCRVASLSDKPGVMRFQGYY</sequence>